<accession>A0A834DKG7</accession>
<dbReference type="Proteomes" id="UP000664940">
    <property type="component" value="Unassembled WGS sequence"/>
</dbReference>
<keyword evidence="9" id="KW-0547">Nucleotide-binding</keyword>
<evidence type="ECO:0000256" key="15">
    <source>
        <dbReference type="ARBA" id="ARBA00047899"/>
    </source>
</evidence>
<evidence type="ECO:0000256" key="10">
    <source>
        <dbReference type="ARBA" id="ARBA00022763"/>
    </source>
</evidence>
<evidence type="ECO:0000256" key="14">
    <source>
        <dbReference type="ARBA" id="ARBA00023136"/>
    </source>
</evidence>
<gene>
    <name evidence="18" type="ORF">HJG60_018543</name>
</gene>
<keyword evidence="5" id="KW-1003">Cell membrane</keyword>
<evidence type="ECO:0000256" key="13">
    <source>
        <dbReference type="ARBA" id="ARBA00023054"/>
    </source>
</evidence>
<evidence type="ECO:0000256" key="1">
    <source>
        <dbReference type="ARBA" id="ARBA00004202"/>
    </source>
</evidence>
<evidence type="ECO:0000256" key="9">
    <source>
        <dbReference type="ARBA" id="ARBA00022741"/>
    </source>
</evidence>
<dbReference type="PANTHER" id="PTHR47167:SF10">
    <property type="entry name" value="SERINE_THREONINE-PROTEIN KINASE TAO3"/>
    <property type="match status" value="1"/>
</dbReference>
<keyword evidence="6" id="KW-0963">Cytoplasm</keyword>
<comment type="caution">
    <text evidence="18">The sequence shown here is derived from an EMBL/GenBank/DDBJ whole genome shotgun (WGS) entry which is preliminary data.</text>
</comment>
<sequence length="221" mass="27054">MNEDHSTPKKEKQERISKHKENLQHTQAEEEAHLLTQQRLYYDKNCRLFKRKIMIKRHEVEQQNIREELNKKRTQKEMEHAMLIRHDESTRELEYRQLHTLQKLRMDLIRLQHQTELENQLEYNKRRERELHRKHVMELRQQPKNLKAMEMQIKKQFQDTCKVQTKQYKALKNHQLEVTPKNEHKTILKTLKDEQTRKLAILAEQYEQSINEMMASQAVSG</sequence>
<keyword evidence="14" id="KW-0472">Membrane</keyword>
<keyword evidence="10" id="KW-0227">DNA damage</keyword>
<dbReference type="PANTHER" id="PTHR47167">
    <property type="entry name" value="SERINE/THREONINE-PROTEIN KINASE TAO1-LIKE PROTEIN"/>
    <property type="match status" value="1"/>
</dbReference>
<evidence type="ECO:0000256" key="6">
    <source>
        <dbReference type="ARBA" id="ARBA00022490"/>
    </source>
</evidence>
<evidence type="ECO:0000256" key="2">
    <source>
        <dbReference type="ARBA" id="ARBA00004496"/>
    </source>
</evidence>
<proteinExistence type="inferred from homology"/>
<keyword evidence="11 18" id="KW-0418">Kinase</keyword>
<dbReference type="EMBL" id="JABVXQ010000013">
    <property type="protein sequence ID" value="KAF6083179.1"/>
    <property type="molecule type" value="Genomic_DNA"/>
</dbReference>
<dbReference type="GO" id="GO:0004674">
    <property type="term" value="F:protein serine/threonine kinase activity"/>
    <property type="evidence" value="ECO:0007669"/>
    <property type="project" value="UniProtKB-KW"/>
</dbReference>
<evidence type="ECO:0000256" key="4">
    <source>
        <dbReference type="ARBA" id="ARBA00012513"/>
    </source>
</evidence>
<comment type="subcellular location">
    <subcellularLocation>
        <location evidence="1">Cell membrane</location>
        <topology evidence="1">Peripheral membrane protein</topology>
    </subcellularLocation>
    <subcellularLocation>
        <location evidence="2">Cytoplasm</location>
    </subcellularLocation>
</comment>
<dbReference type="GO" id="GO:0006974">
    <property type="term" value="P:DNA damage response"/>
    <property type="evidence" value="ECO:0007669"/>
    <property type="project" value="UniProtKB-KW"/>
</dbReference>
<dbReference type="GO" id="GO:0005886">
    <property type="term" value="C:plasma membrane"/>
    <property type="evidence" value="ECO:0007669"/>
    <property type="project" value="UniProtKB-SubCell"/>
</dbReference>
<protein>
    <recommendedName>
        <fullName evidence="4">non-specific serine/threonine protein kinase</fullName>
        <ecNumber evidence="4">2.7.11.1</ecNumber>
    </recommendedName>
</protein>
<keyword evidence="13" id="KW-0175">Coiled coil</keyword>
<evidence type="ECO:0000256" key="16">
    <source>
        <dbReference type="ARBA" id="ARBA00048679"/>
    </source>
</evidence>
<keyword evidence="7" id="KW-0723">Serine/threonine-protein kinase</keyword>
<reference evidence="18 19" key="1">
    <citation type="journal article" date="2020" name="Nature">
        <title>Six reference-quality genomes reveal evolution of bat adaptations.</title>
        <authorList>
            <person name="Jebb D."/>
            <person name="Huang Z."/>
            <person name="Pippel M."/>
            <person name="Hughes G.M."/>
            <person name="Lavrichenko K."/>
            <person name="Devanna P."/>
            <person name="Winkler S."/>
            <person name="Jermiin L.S."/>
            <person name="Skirmuntt E.C."/>
            <person name="Katzourakis A."/>
            <person name="Burkitt-Gray L."/>
            <person name="Ray D.A."/>
            <person name="Sullivan K.A.M."/>
            <person name="Roscito J.G."/>
            <person name="Kirilenko B.M."/>
            <person name="Davalos L.M."/>
            <person name="Corthals A.P."/>
            <person name="Power M.L."/>
            <person name="Jones G."/>
            <person name="Ransome R.D."/>
            <person name="Dechmann D.K.N."/>
            <person name="Locatelli A.G."/>
            <person name="Puechmaille S.J."/>
            <person name="Fedrigo O."/>
            <person name="Jarvis E.D."/>
            <person name="Hiller M."/>
            <person name="Vernes S.C."/>
            <person name="Myers E.W."/>
            <person name="Teeling E.C."/>
        </authorList>
    </citation>
    <scope>NUCLEOTIDE SEQUENCE [LARGE SCALE GENOMIC DNA]</scope>
    <source>
        <strain evidence="18">Bat1K_MPI-CBG_1</strain>
    </source>
</reference>
<evidence type="ECO:0000256" key="7">
    <source>
        <dbReference type="ARBA" id="ARBA00022527"/>
    </source>
</evidence>
<dbReference type="AlphaFoldDB" id="A0A834DKG7"/>
<comment type="catalytic activity">
    <reaction evidence="16">
        <text>L-seryl-[protein] + ATP = O-phospho-L-seryl-[protein] + ADP + H(+)</text>
        <dbReference type="Rhea" id="RHEA:17989"/>
        <dbReference type="Rhea" id="RHEA-COMP:9863"/>
        <dbReference type="Rhea" id="RHEA-COMP:11604"/>
        <dbReference type="ChEBI" id="CHEBI:15378"/>
        <dbReference type="ChEBI" id="CHEBI:29999"/>
        <dbReference type="ChEBI" id="CHEBI:30616"/>
        <dbReference type="ChEBI" id="CHEBI:83421"/>
        <dbReference type="ChEBI" id="CHEBI:456216"/>
        <dbReference type="EC" id="2.7.11.1"/>
    </reaction>
</comment>
<evidence type="ECO:0000256" key="17">
    <source>
        <dbReference type="SAM" id="MobiDB-lite"/>
    </source>
</evidence>
<comment type="similarity">
    <text evidence="3">Belongs to the protein kinase superfamily. STE Ser/Thr protein kinase family. STE20 subfamily.</text>
</comment>
<dbReference type="InterPro" id="IPR051234">
    <property type="entry name" value="TAO_STE20_kinase"/>
</dbReference>
<name>A0A834DKG7_9CHIR</name>
<dbReference type="GO" id="GO:0005524">
    <property type="term" value="F:ATP binding"/>
    <property type="evidence" value="ECO:0007669"/>
    <property type="project" value="UniProtKB-KW"/>
</dbReference>
<evidence type="ECO:0000256" key="8">
    <source>
        <dbReference type="ARBA" id="ARBA00022679"/>
    </source>
</evidence>
<keyword evidence="8" id="KW-0808">Transferase</keyword>
<dbReference type="GO" id="GO:0051493">
    <property type="term" value="P:regulation of cytoskeleton organization"/>
    <property type="evidence" value="ECO:0007669"/>
    <property type="project" value="TreeGrafter"/>
</dbReference>
<dbReference type="EC" id="2.7.11.1" evidence="4"/>
<keyword evidence="12" id="KW-0067">ATP-binding</keyword>
<evidence type="ECO:0000313" key="19">
    <source>
        <dbReference type="Proteomes" id="UP000664940"/>
    </source>
</evidence>
<dbReference type="GO" id="GO:0005737">
    <property type="term" value="C:cytoplasm"/>
    <property type="evidence" value="ECO:0007669"/>
    <property type="project" value="UniProtKB-SubCell"/>
</dbReference>
<comment type="catalytic activity">
    <reaction evidence="15">
        <text>L-threonyl-[protein] + ATP = O-phospho-L-threonyl-[protein] + ADP + H(+)</text>
        <dbReference type="Rhea" id="RHEA:46608"/>
        <dbReference type="Rhea" id="RHEA-COMP:11060"/>
        <dbReference type="Rhea" id="RHEA-COMP:11605"/>
        <dbReference type="ChEBI" id="CHEBI:15378"/>
        <dbReference type="ChEBI" id="CHEBI:30013"/>
        <dbReference type="ChEBI" id="CHEBI:30616"/>
        <dbReference type="ChEBI" id="CHEBI:61977"/>
        <dbReference type="ChEBI" id="CHEBI:456216"/>
        <dbReference type="EC" id="2.7.11.1"/>
    </reaction>
</comment>
<evidence type="ECO:0000256" key="3">
    <source>
        <dbReference type="ARBA" id="ARBA00008874"/>
    </source>
</evidence>
<evidence type="ECO:0000256" key="12">
    <source>
        <dbReference type="ARBA" id="ARBA00022840"/>
    </source>
</evidence>
<feature type="region of interest" description="Disordered" evidence="17">
    <location>
        <begin position="1"/>
        <end position="30"/>
    </location>
</feature>
<evidence type="ECO:0000256" key="11">
    <source>
        <dbReference type="ARBA" id="ARBA00022777"/>
    </source>
</evidence>
<organism evidence="18 19">
    <name type="scientific">Phyllostomus discolor</name>
    <name type="common">pale spear-nosed bat</name>
    <dbReference type="NCBI Taxonomy" id="89673"/>
    <lineage>
        <taxon>Eukaryota</taxon>
        <taxon>Metazoa</taxon>
        <taxon>Chordata</taxon>
        <taxon>Craniata</taxon>
        <taxon>Vertebrata</taxon>
        <taxon>Euteleostomi</taxon>
        <taxon>Mammalia</taxon>
        <taxon>Eutheria</taxon>
        <taxon>Laurasiatheria</taxon>
        <taxon>Chiroptera</taxon>
        <taxon>Yangochiroptera</taxon>
        <taxon>Phyllostomidae</taxon>
        <taxon>Phyllostominae</taxon>
        <taxon>Phyllostomus</taxon>
    </lineage>
</organism>
<evidence type="ECO:0000313" key="18">
    <source>
        <dbReference type="EMBL" id="KAF6083179.1"/>
    </source>
</evidence>
<evidence type="ECO:0000256" key="5">
    <source>
        <dbReference type="ARBA" id="ARBA00022475"/>
    </source>
</evidence>